<organism evidence="1 2">
    <name type="scientific">Ilyodon furcidens</name>
    <name type="common">goldbreast splitfin</name>
    <dbReference type="NCBI Taxonomy" id="33524"/>
    <lineage>
        <taxon>Eukaryota</taxon>
        <taxon>Metazoa</taxon>
        <taxon>Chordata</taxon>
        <taxon>Craniata</taxon>
        <taxon>Vertebrata</taxon>
        <taxon>Euteleostomi</taxon>
        <taxon>Actinopterygii</taxon>
        <taxon>Neopterygii</taxon>
        <taxon>Teleostei</taxon>
        <taxon>Neoteleostei</taxon>
        <taxon>Acanthomorphata</taxon>
        <taxon>Ovalentaria</taxon>
        <taxon>Atherinomorphae</taxon>
        <taxon>Cyprinodontiformes</taxon>
        <taxon>Goodeidae</taxon>
        <taxon>Ilyodon</taxon>
    </lineage>
</organism>
<protein>
    <submittedName>
        <fullName evidence="1">Uncharacterized protein</fullName>
    </submittedName>
</protein>
<evidence type="ECO:0000313" key="2">
    <source>
        <dbReference type="Proteomes" id="UP001482620"/>
    </source>
</evidence>
<evidence type="ECO:0000313" key="1">
    <source>
        <dbReference type="EMBL" id="MEQ2251448.1"/>
    </source>
</evidence>
<reference evidence="1 2" key="1">
    <citation type="submission" date="2021-06" db="EMBL/GenBank/DDBJ databases">
        <authorList>
            <person name="Palmer J.M."/>
        </authorList>
    </citation>
    <scope>NUCLEOTIDE SEQUENCE [LARGE SCALE GENOMIC DNA]</scope>
    <source>
        <strain evidence="2">if_2019</strain>
        <tissue evidence="1">Muscle</tissue>
    </source>
</reference>
<keyword evidence="2" id="KW-1185">Reference proteome</keyword>
<proteinExistence type="predicted"/>
<dbReference type="Proteomes" id="UP001482620">
    <property type="component" value="Unassembled WGS sequence"/>
</dbReference>
<comment type="caution">
    <text evidence="1">The sequence shown here is derived from an EMBL/GenBank/DDBJ whole genome shotgun (WGS) entry which is preliminary data.</text>
</comment>
<dbReference type="EMBL" id="JAHRIQ010093505">
    <property type="protein sequence ID" value="MEQ2251448.1"/>
    <property type="molecule type" value="Genomic_DNA"/>
</dbReference>
<name>A0ABV0V250_9TELE</name>
<gene>
    <name evidence="1" type="ORF">ILYODFUR_011043</name>
</gene>
<accession>A0ABV0V250</accession>
<sequence length="113" mass="12940">MLKNSFMLSSLQGWIIATPCMEFLIKTYQSYRLQNSAARLLTKTRKYDDITPILISLHWFPFLFGFSTRFVSLPTSGFVAAHLTTSKNYYPYKPHDAPFALLALSVSILPEQN</sequence>